<keyword evidence="9 12" id="KW-0808">Transferase</keyword>
<evidence type="ECO:0000313" key="12">
    <source>
        <dbReference type="EMBL" id="MBB6690578.1"/>
    </source>
</evidence>
<dbReference type="NCBIfam" id="TIGR00177">
    <property type="entry name" value="molyb_syn"/>
    <property type="match status" value="1"/>
</dbReference>
<dbReference type="InterPro" id="IPR005111">
    <property type="entry name" value="MoeA_C_domain_IV"/>
</dbReference>
<feature type="compositionally biased region" description="Basic and acidic residues" evidence="10">
    <location>
        <begin position="110"/>
        <end position="119"/>
    </location>
</feature>
<dbReference type="InterPro" id="IPR001453">
    <property type="entry name" value="MoaB/Mog_dom"/>
</dbReference>
<comment type="caution">
    <text evidence="12">The sequence shown here is derived from an EMBL/GenBank/DDBJ whole genome shotgun (WGS) entry which is preliminary data.</text>
</comment>
<dbReference type="InterPro" id="IPR036688">
    <property type="entry name" value="MoeA_C_domain_IV_sf"/>
</dbReference>
<dbReference type="RefSeq" id="WP_185134608.1">
    <property type="nucleotide sequence ID" value="NZ_JACJVR010000012.1"/>
</dbReference>
<dbReference type="SUPFAM" id="SSF63867">
    <property type="entry name" value="MoeA C-terminal domain-like"/>
    <property type="match status" value="1"/>
</dbReference>
<dbReference type="Pfam" id="PF03453">
    <property type="entry name" value="MoeA_N"/>
    <property type="match status" value="1"/>
</dbReference>
<evidence type="ECO:0000256" key="7">
    <source>
        <dbReference type="ARBA" id="ARBA00023150"/>
    </source>
</evidence>
<comment type="catalytic activity">
    <reaction evidence="8">
        <text>adenylyl-molybdopterin + molybdate = Mo-molybdopterin + AMP + H(+)</text>
        <dbReference type="Rhea" id="RHEA:35047"/>
        <dbReference type="ChEBI" id="CHEBI:15378"/>
        <dbReference type="ChEBI" id="CHEBI:36264"/>
        <dbReference type="ChEBI" id="CHEBI:62727"/>
        <dbReference type="ChEBI" id="CHEBI:71302"/>
        <dbReference type="ChEBI" id="CHEBI:456215"/>
        <dbReference type="EC" id="2.10.1.1"/>
    </reaction>
</comment>
<feature type="domain" description="MoaB/Mog" evidence="11">
    <location>
        <begin position="222"/>
        <end position="360"/>
    </location>
</feature>
<keyword evidence="6 9" id="KW-0500">Molybdenum</keyword>
<comment type="pathway">
    <text evidence="2 9">Cofactor biosynthesis; molybdopterin biosynthesis.</text>
</comment>
<evidence type="ECO:0000256" key="4">
    <source>
        <dbReference type="ARBA" id="ARBA00013269"/>
    </source>
</evidence>
<comment type="function">
    <text evidence="1 9">Catalyzes the insertion of molybdate into adenylated molybdopterin with the concomitant release of AMP.</text>
</comment>
<dbReference type="InterPro" id="IPR038987">
    <property type="entry name" value="MoeA-like"/>
</dbReference>
<dbReference type="GO" id="GO:0046872">
    <property type="term" value="F:metal ion binding"/>
    <property type="evidence" value="ECO:0007669"/>
    <property type="project" value="UniProtKB-UniRule"/>
</dbReference>
<evidence type="ECO:0000259" key="11">
    <source>
        <dbReference type="SMART" id="SM00852"/>
    </source>
</evidence>
<dbReference type="Pfam" id="PF03454">
    <property type="entry name" value="MoeA_C"/>
    <property type="match status" value="1"/>
</dbReference>
<dbReference type="PANTHER" id="PTHR10192:SF5">
    <property type="entry name" value="GEPHYRIN"/>
    <property type="match status" value="1"/>
</dbReference>
<evidence type="ECO:0000256" key="8">
    <source>
        <dbReference type="ARBA" id="ARBA00047317"/>
    </source>
</evidence>
<dbReference type="Gene3D" id="3.90.105.10">
    <property type="entry name" value="Molybdopterin biosynthesis moea protein, domain 2"/>
    <property type="match status" value="1"/>
</dbReference>
<name>A0A841TU31_9BACL</name>
<evidence type="ECO:0000256" key="5">
    <source>
        <dbReference type="ARBA" id="ARBA00021108"/>
    </source>
</evidence>
<feature type="region of interest" description="Disordered" evidence="10">
    <location>
        <begin position="94"/>
        <end position="125"/>
    </location>
</feature>
<comment type="similarity">
    <text evidence="3 9">Belongs to the MoeA family.</text>
</comment>
<dbReference type="Pfam" id="PF00994">
    <property type="entry name" value="MoCF_biosynth"/>
    <property type="match status" value="1"/>
</dbReference>
<dbReference type="Gene3D" id="3.40.980.10">
    <property type="entry name" value="MoaB/Mog-like domain"/>
    <property type="match status" value="1"/>
</dbReference>
<dbReference type="InterPro" id="IPR036425">
    <property type="entry name" value="MoaB/Mog-like_dom_sf"/>
</dbReference>
<dbReference type="Proteomes" id="UP000553776">
    <property type="component" value="Unassembled WGS sequence"/>
</dbReference>
<keyword evidence="9" id="KW-0479">Metal-binding</keyword>
<gene>
    <name evidence="12" type="ORF">H7B90_04095</name>
</gene>
<keyword evidence="7 9" id="KW-0501">Molybdenum cofactor biosynthesis</keyword>
<dbReference type="Gene3D" id="2.170.190.11">
    <property type="entry name" value="Molybdopterin biosynthesis moea protein, domain 3"/>
    <property type="match status" value="1"/>
</dbReference>
<keyword evidence="9" id="KW-0460">Magnesium</keyword>
<dbReference type="GO" id="GO:0006777">
    <property type="term" value="P:Mo-molybdopterin cofactor biosynthetic process"/>
    <property type="evidence" value="ECO:0007669"/>
    <property type="project" value="UniProtKB-UniRule"/>
</dbReference>
<dbReference type="SMART" id="SM00852">
    <property type="entry name" value="MoCF_biosynth"/>
    <property type="match status" value="1"/>
</dbReference>
<evidence type="ECO:0000313" key="13">
    <source>
        <dbReference type="Proteomes" id="UP000553776"/>
    </source>
</evidence>
<dbReference type="SUPFAM" id="SSF63882">
    <property type="entry name" value="MoeA N-terminal region -like"/>
    <property type="match status" value="1"/>
</dbReference>
<reference evidence="12 13" key="1">
    <citation type="submission" date="2020-08" db="EMBL/GenBank/DDBJ databases">
        <title>Cohnella phylogeny.</title>
        <authorList>
            <person name="Dunlap C."/>
        </authorList>
    </citation>
    <scope>NUCLEOTIDE SEQUENCE [LARGE SCALE GENOMIC DNA]</scope>
    <source>
        <strain evidence="12 13">DSM 25239</strain>
    </source>
</reference>
<dbReference type="GO" id="GO:0005829">
    <property type="term" value="C:cytosol"/>
    <property type="evidence" value="ECO:0007669"/>
    <property type="project" value="TreeGrafter"/>
</dbReference>
<dbReference type="SUPFAM" id="SSF53218">
    <property type="entry name" value="Molybdenum cofactor biosynthesis proteins"/>
    <property type="match status" value="1"/>
</dbReference>
<evidence type="ECO:0000256" key="10">
    <source>
        <dbReference type="SAM" id="MobiDB-lite"/>
    </source>
</evidence>
<keyword evidence="13" id="KW-1185">Reference proteome</keyword>
<dbReference type="EMBL" id="JACJVR010000012">
    <property type="protein sequence ID" value="MBB6690578.1"/>
    <property type="molecule type" value="Genomic_DNA"/>
</dbReference>
<protein>
    <recommendedName>
        <fullName evidence="5 9">Molybdopterin molybdenumtransferase</fullName>
        <ecNumber evidence="4 9">2.10.1.1</ecNumber>
    </recommendedName>
</protein>
<comment type="cofactor">
    <cofactor evidence="9">
        <name>Mg(2+)</name>
        <dbReference type="ChEBI" id="CHEBI:18420"/>
    </cofactor>
</comment>
<dbReference type="AlphaFoldDB" id="A0A841TU31"/>
<sequence length="445" mass="47178">MPTQEIDVSVAVTVEEAVARLVERACEPAEESVRLPDAAGRYLARELYSPFPMPPFRRAAMDGYAVRAGETAAASADRPLRLAVESELRAGASVGRPYSRAGDGNRANRGNRENRESHEAPAAASAVRVFTGSPVPAEYDSIIIQEMVRRPGGSGEDGSGSGGIAWIDRPAVRGLHIAEAGEDVPEGARLLARGTRIGAKEIALLASFGLSLVPVRARPTVAVLPIGDELALPGEPLPPSHIYEANGYMVEASLSLLGADVRRMPPVPDEPEAIRRRLEEAWERADLIVTTGGASVGDYDYVQAAAESAGARPLFTKVRMRPGTPTSAFARGSRTLIALSGNPSACYSGLELLARPFVLAAAGSAGWATEWLPGALSEAVGKPCPYPRYIRSFAWMEEDGWRIRPLAKDKSGNIGAFAQANAIAEIPAGGQGARAGQPVRWFRLA</sequence>
<evidence type="ECO:0000256" key="6">
    <source>
        <dbReference type="ARBA" id="ARBA00022505"/>
    </source>
</evidence>
<evidence type="ECO:0000256" key="2">
    <source>
        <dbReference type="ARBA" id="ARBA00005046"/>
    </source>
</evidence>
<proteinExistence type="inferred from homology"/>
<dbReference type="InterPro" id="IPR005110">
    <property type="entry name" value="MoeA_linker/N"/>
</dbReference>
<dbReference type="UniPathway" id="UPA00344"/>
<dbReference type="CDD" id="cd00887">
    <property type="entry name" value="MoeA"/>
    <property type="match status" value="1"/>
</dbReference>
<accession>A0A841TU31</accession>
<dbReference type="Gene3D" id="2.40.340.10">
    <property type="entry name" value="MoeA, C-terminal, domain IV"/>
    <property type="match status" value="1"/>
</dbReference>
<evidence type="ECO:0000256" key="1">
    <source>
        <dbReference type="ARBA" id="ARBA00002901"/>
    </source>
</evidence>
<organism evidence="12 13">
    <name type="scientific">Cohnella xylanilytica</name>
    <dbReference type="NCBI Taxonomy" id="557555"/>
    <lineage>
        <taxon>Bacteria</taxon>
        <taxon>Bacillati</taxon>
        <taxon>Bacillota</taxon>
        <taxon>Bacilli</taxon>
        <taxon>Bacillales</taxon>
        <taxon>Paenibacillaceae</taxon>
        <taxon>Cohnella</taxon>
    </lineage>
</organism>
<dbReference type="EC" id="2.10.1.1" evidence="4 9"/>
<dbReference type="InterPro" id="IPR036135">
    <property type="entry name" value="MoeA_linker/N_sf"/>
</dbReference>
<evidence type="ECO:0000256" key="9">
    <source>
        <dbReference type="RuleBase" id="RU365090"/>
    </source>
</evidence>
<evidence type="ECO:0000256" key="3">
    <source>
        <dbReference type="ARBA" id="ARBA00010763"/>
    </source>
</evidence>
<dbReference type="GO" id="GO:0061599">
    <property type="term" value="F:molybdopterin molybdotransferase activity"/>
    <property type="evidence" value="ECO:0007669"/>
    <property type="project" value="UniProtKB-UniRule"/>
</dbReference>
<dbReference type="PANTHER" id="PTHR10192">
    <property type="entry name" value="MOLYBDOPTERIN BIOSYNTHESIS PROTEIN"/>
    <property type="match status" value="1"/>
</dbReference>